<feature type="domain" description="TonB-dependent receptor plug" evidence="1">
    <location>
        <begin position="227"/>
        <end position="304"/>
    </location>
</feature>
<evidence type="ECO:0000313" key="3">
    <source>
        <dbReference type="Proteomes" id="UP000324376"/>
    </source>
</evidence>
<name>A0A5S5BV45_9FLAO</name>
<dbReference type="Gene3D" id="2.170.130.10">
    <property type="entry name" value="TonB-dependent receptor, plug domain"/>
    <property type="match status" value="1"/>
</dbReference>
<gene>
    <name evidence="2" type="ORF">BD809_1112</name>
</gene>
<dbReference type="InterPro" id="IPR037066">
    <property type="entry name" value="Plug_dom_sf"/>
</dbReference>
<dbReference type="InterPro" id="IPR012910">
    <property type="entry name" value="Plug_dom"/>
</dbReference>
<organism evidence="2 3">
    <name type="scientific">Aquimarina intermedia</name>
    <dbReference type="NCBI Taxonomy" id="350814"/>
    <lineage>
        <taxon>Bacteria</taxon>
        <taxon>Pseudomonadati</taxon>
        <taxon>Bacteroidota</taxon>
        <taxon>Flavobacteriia</taxon>
        <taxon>Flavobacteriales</taxon>
        <taxon>Flavobacteriaceae</taxon>
        <taxon>Aquimarina</taxon>
    </lineage>
</organism>
<dbReference type="Pfam" id="PF07715">
    <property type="entry name" value="Plug"/>
    <property type="match status" value="1"/>
</dbReference>
<dbReference type="AlphaFoldDB" id="A0A5S5BV45"/>
<dbReference type="Pfam" id="PF13715">
    <property type="entry name" value="CarbopepD_reg_2"/>
    <property type="match status" value="1"/>
</dbReference>
<dbReference type="SUPFAM" id="SSF56935">
    <property type="entry name" value="Porins"/>
    <property type="match status" value="1"/>
</dbReference>
<dbReference type="InterPro" id="IPR008969">
    <property type="entry name" value="CarboxyPept-like_regulatory"/>
</dbReference>
<evidence type="ECO:0000259" key="1">
    <source>
        <dbReference type="Pfam" id="PF07715"/>
    </source>
</evidence>
<proteinExistence type="predicted"/>
<dbReference type="Proteomes" id="UP000324376">
    <property type="component" value="Unassembled WGS sequence"/>
</dbReference>
<accession>A0A5S5BV45</accession>
<sequence length="845" mass="96279">MTIKRESLSQRSNAKLYAVALFFVLYFLNGFSVYAQEKIHIKLVLEQLEQIYQVKFTYADDVLDQVFVVPTNELSTIDQHLEFLEAQTLVRFSKTTPPFIAIQQRNDLIKLCGFIKDYADDGFLQGATIQIHNQATITNQDGYFELYLKPENQKTLKIDFLGYDTLTVAPDINENNTCSTFYLNQKEEILEAIFLQDYLTKGIEKSVDGSFEMDFSDFGLVPGQIESDVLQTIQALPGIQSVDETVSNINIRGGTHDQNLITWDGIKMYQSGHFFGLISIFNPNITDHAQLIKNGTHARHGDGISGSILMRSQEKITKELRLSAGLNLINADVFTDIPLGQRSSLQISGRKSLSQFIETTPTYTEYYQRIAQDTELESDQQSRASDVSFDFYDTNLRWNYIISDKDRLRANFLLIANELIFTENATTISRKSSIDQNSIAGGVWYQRNWNDNLTTEVQVYETDYNLRSINSNLLQRFRFLQKNVVSETGIKISAVKTISKKLQLTSGYDFIETGITNLNDIDDPLYRDKKRRVLRNHAVYSQVGYTSGNGKTSANLGARYTYIPRLSFHRVEPRLSVNHKFNKQFTLEVLGEFKHQSTSQIINLQDDFLGIEKRRWILSNETDVPIIRSRQVSLGLQYDNKGWLVSGEGYSKKVTDITARSQNFKNQYKGLLATGAYTVNGLDFLINKRFRKLSSWMSYSLAKNTYDFDSFEIGDFSNNIDIRHTVTLGTSYSVKALKVSGGIKYNSGLPTTTINSDSVDENNSIDFSSPNAERLKNYLRLDLSATYDVMLGKRTKLHTGIALINLSNTQNEIDRYYELNSDQRPMPTSKYALGFTPNAVVRIIF</sequence>
<comment type="caution">
    <text evidence="2">The sequence shown here is derived from an EMBL/GenBank/DDBJ whole genome shotgun (WGS) entry which is preliminary data.</text>
</comment>
<dbReference type="EMBL" id="VNHU01000011">
    <property type="protein sequence ID" value="TYP70834.1"/>
    <property type="molecule type" value="Genomic_DNA"/>
</dbReference>
<keyword evidence="2" id="KW-0675">Receptor</keyword>
<reference evidence="2 3" key="1">
    <citation type="submission" date="2019-07" db="EMBL/GenBank/DDBJ databases">
        <title>Genomic Encyclopedia of Archaeal and Bacterial Type Strains, Phase II (KMG-II): from individual species to whole genera.</title>
        <authorList>
            <person name="Goeker M."/>
        </authorList>
    </citation>
    <scope>NUCLEOTIDE SEQUENCE [LARGE SCALE GENOMIC DNA]</scope>
    <source>
        <strain evidence="2 3">DSM 17527</strain>
    </source>
</reference>
<dbReference type="SUPFAM" id="SSF49464">
    <property type="entry name" value="Carboxypeptidase regulatory domain-like"/>
    <property type="match status" value="1"/>
</dbReference>
<protein>
    <submittedName>
        <fullName evidence="2">TonB-dependent receptor-like protein</fullName>
    </submittedName>
</protein>
<evidence type="ECO:0000313" key="2">
    <source>
        <dbReference type="EMBL" id="TYP70834.1"/>
    </source>
</evidence>
<keyword evidence="3" id="KW-1185">Reference proteome</keyword>